<dbReference type="Gene3D" id="3.50.50.60">
    <property type="entry name" value="FAD/NAD(P)-binding domain"/>
    <property type="match status" value="1"/>
</dbReference>
<evidence type="ECO:0000256" key="7">
    <source>
        <dbReference type="ARBA" id="ARBA00022827"/>
    </source>
</evidence>
<keyword evidence="6 18" id="KW-0256">Endoplasmic reticulum</keyword>
<keyword evidence="12 18" id="KW-0472">Membrane</keyword>
<evidence type="ECO:0000256" key="14">
    <source>
        <dbReference type="ARBA" id="ARBA00047338"/>
    </source>
</evidence>
<dbReference type="FunFam" id="3.50.50.60:FF:000159">
    <property type="entry name" value="Dimethylaniline monooxygenase [N-oxide-forming]"/>
    <property type="match status" value="1"/>
</dbReference>
<keyword evidence="9 20" id="KW-1133">Transmembrane helix</keyword>
<sequence length="532" mass="59973">MASSDTTKIDALVIGAGISGLAAIKSMRDAGFDVLAVERTGDVGGLWHYKEKAYGVMKFTYINVSKHNYCFSDYPMPSELPDYVHNEDMQAYIRSYVQHFELHSHIHFLTQVNSVQKKDGVYEVVTEAVEEDSQGVITPTGKTRVYECKYLAICTGHHAKPRMPSFPGLDTFKGKAYHSVDYNDAVYNDIIEKKVVVIGVGNSAIDVACNAASVGRCKPVVLSTRSGTWVAPNYIAGYPIDHYACRLFMMLPWRVATYIVESVFCAMQGNPKKWKLNPKMHAMQTQPTVSPTVIHHIQRKEIKVVPNVQKIDGNRVVFEDGSSAEADHLILCTGYKVDLPYLPKEMKDGIIDENNNDIKLYKGVFGPDEDHTLAFIGFIQPASGGLTAMSEIQARWWAELCKGSVKLPPKPDMKESVSKELALSQSRWFKSERHTIQRDPLVYCDEIATFFGARPEFRKHPGLAWRLLLGCGGNYQYRLQGPNQWHHAEENVKKVPVTEMMLYGFVFSVGLLLWLAYCFVYFIMDHVLVDED</sequence>
<evidence type="ECO:0000256" key="5">
    <source>
        <dbReference type="ARBA" id="ARBA00022692"/>
    </source>
</evidence>
<keyword evidence="10 18" id="KW-0560">Oxidoreductase</keyword>
<comment type="cofactor">
    <cofactor evidence="1 18 19">
        <name>FAD</name>
        <dbReference type="ChEBI" id="CHEBI:57692"/>
    </cofactor>
</comment>
<evidence type="ECO:0000313" key="23">
    <source>
        <dbReference type="Proteomes" id="UP000014760"/>
    </source>
</evidence>
<evidence type="ECO:0000256" key="18">
    <source>
        <dbReference type="PIRNR" id="PIRNR000332"/>
    </source>
</evidence>
<reference evidence="23" key="1">
    <citation type="submission" date="2012-12" db="EMBL/GenBank/DDBJ databases">
        <authorList>
            <person name="Hellsten U."/>
            <person name="Grimwood J."/>
            <person name="Chapman J.A."/>
            <person name="Shapiro H."/>
            <person name="Aerts A."/>
            <person name="Otillar R.P."/>
            <person name="Terry A.Y."/>
            <person name="Boore J.L."/>
            <person name="Simakov O."/>
            <person name="Marletaz F."/>
            <person name="Cho S.-J."/>
            <person name="Edsinger-Gonzales E."/>
            <person name="Havlak P."/>
            <person name="Kuo D.-H."/>
            <person name="Larsson T."/>
            <person name="Lv J."/>
            <person name="Arendt D."/>
            <person name="Savage R."/>
            <person name="Osoegawa K."/>
            <person name="de Jong P."/>
            <person name="Lindberg D.R."/>
            <person name="Seaver E.C."/>
            <person name="Weisblat D.A."/>
            <person name="Putnam N.H."/>
            <person name="Grigoriev I.V."/>
            <person name="Rokhsar D.S."/>
        </authorList>
    </citation>
    <scope>NUCLEOTIDE SEQUENCE</scope>
    <source>
        <strain evidence="23">I ESC-2004</strain>
    </source>
</reference>
<evidence type="ECO:0000256" key="4">
    <source>
        <dbReference type="ARBA" id="ARBA00022630"/>
    </source>
</evidence>
<dbReference type="PANTHER" id="PTHR23023">
    <property type="entry name" value="DIMETHYLANILINE MONOOXYGENASE"/>
    <property type="match status" value="1"/>
</dbReference>
<keyword evidence="11 18" id="KW-0503">Monooxygenase</keyword>
<dbReference type="GO" id="GO:0034899">
    <property type="term" value="F:trimethylamine monooxygenase activity"/>
    <property type="evidence" value="ECO:0007669"/>
    <property type="project" value="UniProtKB-EC"/>
</dbReference>
<dbReference type="GO" id="GO:0050660">
    <property type="term" value="F:flavin adenine dinucleotide binding"/>
    <property type="evidence" value="ECO:0007669"/>
    <property type="project" value="InterPro"/>
</dbReference>
<dbReference type="AlphaFoldDB" id="R7TZL7"/>
<keyword evidence="5 20" id="KW-0812">Transmembrane</keyword>
<comment type="similarity">
    <text evidence="3 18 19">Belongs to the FMO family.</text>
</comment>
<organism evidence="21">
    <name type="scientific">Capitella teleta</name>
    <name type="common">Polychaete worm</name>
    <dbReference type="NCBI Taxonomy" id="283909"/>
    <lineage>
        <taxon>Eukaryota</taxon>
        <taxon>Metazoa</taxon>
        <taxon>Spiralia</taxon>
        <taxon>Lophotrochozoa</taxon>
        <taxon>Annelida</taxon>
        <taxon>Polychaeta</taxon>
        <taxon>Sedentaria</taxon>
        <taxon>Scolecida</taxon>
        <taxon>Capitellidae</taxon>
        <taxon>Capitella</taxon>
    </lineage>
</organism>
<evidence type="ECO:0000256" key="9">
    <source>
        <dbReference type="ARBA" id="ARBA00022989"/>
    </source>
</evidence>
<dbReference type="GO" id="GO:0050661">
    <property type="term" value="F:NADP binding"/>
    <property type="evidence" value="ECO:0007669"/>
    <property type="project" value="InterPro"/>
</dbReference>
<dbReference type="InterPro" id="IPR050346">
    <property type="entry name" value="FMO-like"/>
</dbReference>
<name>R7TZL7_CAPTE</name>
<dbReference type="Pfam" id="PF00743">
    <property type="entry name" value="FMO-like"/>
    <property type="match status" value="1"/>
</dbReference>
<dbReference type="EnsemblMetazoa" id="CapteT160407">
    <property type="protein sequence ID" value="CapteP160407"/>
    <property type="gene ID" value="CapteG160407"/>
</dbReference>
<dbReference type="SUPFAM" id="SSF51905">
    <property type="entry name" value="FAD/NAD(P)-binding domain"/>
    <property type="match status" value="2"/>
</dbReference>
<dbReference type="HOGENOM" id="CLU_006909_8_2_1"/>
<dbReference type="EC" id="1.-.-.-" evidence="19"/>
<dbReference type="STRING" id="283909.R7TZL7"/>
<dbReference type="InterPro" id="IPR020946">
    <property type="entry name" value="Flavin_mOase-like"/>
</dbReference>
<evidence type="ECO:0000256" key="8">
    <source>
        <dbReference type="ARBA" id="ARBA00022857"/>
    </source>
</evidence>
<evidence type="ECO:0000256" key="11">
    <source>
        <dbReference type="ARBA" id="ARBA00023033"/>
    </source>
</evidence>
<dbReference type="EMBL" id="AMQN01010053">
    <property type="status" value="NOT_ANNOTATED_CDS"/>
    <property type="molecule type" value="Genomic_DNA"/>
</dbReference>
<evidence type="ECO:0000313" key="21">
    <source>
        <dbReference type="EMBL" id="ELT99393.1"/>
    </source>
</evidence>
<comment type="subcellular location">
    <subcellularLocation>
        <location evidence="2">Endoplasmic reticulum membrane</location>
        <topology evidence="2">Single-pass membrane protein</topology>
    </subcellularLocation>
</comment>
<comment type="catalytic activity">
    <reaction evidence="14">
        <text>hypotaurine + NADH + O2 + H(+) = taurine + NAD(+) + H2O</text>
        <dbReference type="Rhea" id="RHEA:74111"/>
        <dbReference type="ChEBI" id="CHEBI:15377"/>
        <dbReference type="ChEBI" id="CHEBI:15378"/>
        <dbReference type="ChEBI" id="CHEBI:15379"/>
        <dbReference type="ChEBI" id="CHEBI:57540"/>
        <dbReference type="ChEBI" id="CHEBI:57853"/>
        <dbReference type="ChEBI" id="CHEBI:57945"/>
        <dbReference type="ChEBI" id="CHEBI:507393"/>
        <dbReference type="EC" id="1.14.13.8"/>
    </reaction>
    <physiologicalReaction direction="left-to-right" evidence="14">
        <dbReference type="Rhea" id="RHEA:74112"/>
    </physiologicalReaction>
</comment>
<evidence type="ECO:0000256" key="17">
    <source>
        <dbReference type="ARBA" id="ARBA00049443"/>
    </source>
</evidence>
<keyword evidence="8 18" id="KW-0521">NADP</keyword>
<dbReference type="GO" id="GO:0004499">
    <property type="term" value="F:N,N-dimethylaniline monooxygenase activity"/>
    <property type="evidence" value="ECO:0007669"/>
    <property type="project" value="UniProtKB-UniRule"/>
</dbReference>
<comment type="catalytic activity">
    <reaction evidence="15">
        <text>hypotaurine + NADPH + O2 + H(+) = taurine + NADP(+) + H2O</text>
        <dbReference type="Rhea" id="RHEA:69819"/>
        <dbReference type="ChEBI" id="CHEBI:15377"/>
        <dbReference type="ChEBI" id="CHEBI:15378"/>
        <dbReference type="ChEBI" id="CHEBI:15379"/>
        <dbReference type="ChEBI" id="CHEBI:57783"/>
        <dbReference type="ChEBI" id="CHEBI:57853"/>
        <dbReference type="ChEBI" id="CHEBI:58349"/>
        <dbReference type="ChEBI" id="CHEBI:507393"/>
        <dbReference type="EC" id="1.14.13.8"/>
    </reaction>
    <physiologicalReaction direction="left-to-right" evidence="15">
        <dbReference type="Rhea" id="RHEA:69820"/>
    </physiologicalReaction>
</comment>
<evidence type="ECO:0000256" key="16">
    <source>
        <dbReference type="ARBA" id="ARBA00048088"/>
    </source>
</evidence>
<evidence type="ECO:0000313" key="22">
    <source>
        <dbReference type="EnsemblMetazoa" id="CapteP160407"/>
    </source>
</evidence>
<evidence type="ECO:0000256" key="6">
    <source>
        <dbReference type="ARBA" id="ARBA00022824"/>
    </source>
</evidence>
<comment type="catalytic activity">
    <reaction evidence="17">
        <text>N,N-dimethylaniline + NADPH + O2 + H(+) = N,N-dimethylaniline N-oxide + NADP(+) + H2O</text>
        <dbReference type="Rhea" id="RHEA:24468"/>
        <dbReference type="ChEBI" id="CHEBI:15377"/>
        <dbReference type="ChEBI" id="CHEBI:15378"/>
        <dbReference type="ChEBI" id="CHEBI:15379"/>
        <dbReference type="ChEBI" id="CHEBI:16269"/>
        <dbReference type="ChEBI" id="CHEBI:17735"/>
        <dbReference type="ChEBI" id="CHEBI:57783"/>
        <dbReference type="ChEBI" id="CHEBI:58349"/>
        <dbReference type="EC" id="1.14.13.8"/>
    </reaction>
    <physiologicalReaction direction="left-to-right" evidence="17">
        <dbReference type="Rhea" id="RHEA:24469"/>
    </physiologicalReaction>
</comment>
<evidence type="ECO:0000256" key="19">
    <source>
        <dbReference type="RuleBase" id="RU361177"/>
    </source>
</evidence>
<keyword evidence="23" id="KW-1185">Reference proteome</keyword>
<evidence type="ECO:0000256" key="12">
    <source>
        <dbReference type="ARBA" id="ARBA00023136"/>
    </source>
</evidence>
<reference evidence="21 23" key="2">
    <citation type="journal article" date="2013" name="Nature">
        <title>Insights into bilaterian evolution from three spiralian genomes.</title>
        <authorList>
            <person name="Simakov O."/>
            <person name="Marletaz F."/>
            <person name="Cho S.J."/>
            <person name="Edsinger-Gonzales E."/>
            <person name="Havlak P."/>
            <person name="Hellsten U."/>
            <person name="Kuo D.H."/>
            <person name="Larsson T."/>
            <person name="Lv J."/>
            <person name="Arendt D."/>
            <person name="Savage R."/>
            <person name="Osoegawa K."/>
            <person name="de Jong P."/>
            <person name="Grimwood J."/>
            <person name="Chapman J.A."/>
            <person name="Shapiro H."/>
            <person name="Aerts A."/>
            <person name="Otillar R.P."/>
            <person name="Terry A.Y."/>
            <person name="Boore J.L."/>
            <person name="Grigoriev I.V."/>
            <person name="Lindberg D.R."/>
            <person name="Seaver E.C."/>
            <person name="Weisblat D.A."/>
            <person name="Putnam N.H."/>
            <person name="Rokhsar D.S."/>
        </authorList>
    </citation>
    <scope>NUCLEOTIDE SEQUENCE</scope>
    <source>
        <strain evidence="21 23">I ESC-2004</strain>
    </source>
</reference>
<protein>
    <recommendedName>
        <fullName evidence="19">Flavin-containing monooxygenase</fullName>
        <ecNumber evidence="19">1.-.-.-</ecNumber>
    </recommendedName>
</protein>
<dbReference type="PRINTS" id="PR00370">
    <property type="entry name" value="FMOXYGENASE"/>
</dbReference>
<evidence type="ECO:0000256" key="13">
    <source>
        <dbReference type="ARBA" id="ARBA00045957"/>
    </source>
</evidence>
<evidence type="ECO:0000256" key="15">
    <source>
        <dbReference type="ARBA" id="ARBA00048041"/>
    </source>
</evidence>
<dbReference type="InterPro" id="IPR036188">
    <property type="entry name" value="FAD/NAD-bd_sf"/>
</dbReference>
<reference evidence="22" key="3">
    <citation type="submission" date="2015-06" db="UniProtKB">
        <authorList>
            <consortium name="EnsemblMetazoa"/>
        </authorList>
    </citation>
    <scope>IDENTIFICATION</scope>
</reference>
<keyword evidence="4 18" id="KW-0285">Flavoprotein</keyword>
<gene>
    <name evidence="21" type="ORF">CAPTEDRAFT_160407</name>
</gene>
<dbReference type="PIRSF" id="PIRSF000332">
    <property type="entry name" value="FMO"/>
    <property type="match status" value="1"/>
</dbReference>
<evidence type="ECO:0000256" key="1">
    <source>
        <dbReference type="ARBA" id="ARBA00001974"/>
    </source>
</evidence>
<evidence type="ECO:0000256" key="10">
    <source>
        <dbReference type="ARBA" id="ARBA00023002"/>
    </source>
</evidence>
<dbReference type="EMBL" id="KB306898">
    <property type="protein sequence ID" value="ELT99393.1"/>
    <property type="molecule type" value="Genomic_DNA"/>
</dbReference>
<evidence type="ECO:0000256" key="2">
    <source>
        <dbReference type="ARBA" id="ARBA00004389"/>
    </source>
</evidence>
<dbReference type="GO" id="GO:0005789">
    <property type="term" value="C:endoplasmic reticulum membrane"/>
    <property type="evidence" value="ECO:0007669"/>
    <property type="project" value="UniProtKB-SubCell"/>
</dbReference>
<proteinExistence type="inferred from homology"/>
<feature type="transmembrane region" description="Helical" evidence="20">
    <location>
        <begin position="500"/>
        <end position="524"/>
    </location>
</feature>
<dbReference type="OMA" id="NGYVDPP"/>
<dbReference type="Proteomes" id="UP000014760">
    <property type="component" value="Unassembled WGS sequence"/>
</dbReference>
<dbReference type="InterPro" id="IPR000960">
    <property type="entry name" value="Flavin_mOase"/>
</dbReference>
<accession>R7TZL7</accession>
<comment type="function">
    <text evidence="13">Broad spectrum monooxygenase that catalyzes the oxygenation of a wide variety of nitrogen- and sulfur-containing compounds including xenobiotics. Catalyzes the S-oxygenation of hypotaurine to produce taurine, an organic osmolyte involved in cell volume regulation as well as a variety of cytoprotective and developmental processes. In vitro, catalyzes the N-oxygenation of trimethylamine (TMA) to produce trimethylamine N-oxide (TMAO) and could therefore participate to the detoxification of this compound that is generated by the action of gut microbiota from dietary precursors such as choline, choline containing compounds, betaine or L-carnitine.</text>
</comment>
<dbReference type="OrthoDB" id="7777654at2759"/>
<evidence type="ECO:0000256" key="3">
    <source>
        <dbReference type="ARBA" id="ARBA00009183"/>
    </source>
</evidence>
<evidence type="ECO:0000256" key="20">
    <source>
        <dbReference type="SAM" id="Phobius"/>
    </source>
</evidence>
<comment type="catalytic activity">
    <reaction evidence="16">
        <text>trimethylamine + NADPH + O2 = trimethylamine N-oxide + NADP(+) + H2O</text>
        <dbReference type="Rhea" id="RHEA:31979"/>
        <dbReference type="ChEBI" id="CHEBI:15377"/>
        <dbReference type="ChEBI" id="CHEBI:15379"/>
        <dbReference type="ChEBI" id="CHEBI:15724"/>
        <dbReference type="ChEBI" id="CHEBI:57783"/>
        <dbReference type="ChEBI" id="CHEBI:58349"/>
        <dbReference type="ChEBI" id="CHEBI:58389"/>
        <dbReference type="EC" id="1.14.13.148"/>
    </reaction>
    <physiologicalReaction direction="left-to-right" evidence="16">
        <dbReference type="Rhea" id="RHEA:31980"/>
    </physiologicalReaction>
</comment>
<keyword evidence="7 18" id="KW-0274">FAD</keyword>